<dbReference type="EMBL" id="JAVEPI010000003">
    <property type="protein sequence ID" value="KAK1442915.1"/>
    <property type="molecule type" value="Genomic_DNA"/>
</dbReference>
<name>A0AAD8LSE6_BABGI</name>
<proteinExistence type="predicted"/>
<dbReference type="Proteomes" id="UP001230268">
    <property type="component" value="Unassembled WGS sequence"/>
</dbReference>
<organism evidence="2 3">
    <name type="scientific">Babesia gibsoni</name>
    <dbReference type="NCBI Taxonomy" id="33632"/>
    <lineage>
        <taxon>Eukaryota</taxon>
        <taxon>Sar</taxon>
        <taxon>Alveolata</taxon>
        <taxon>Apicomplexa</taxon>
        <taxon>Aconoidasida</taxon>
        <taxon>Piroplasmida</taxon>
        <taxon>Babesiidae</taxon>
        <taxon>Babesia</taxon>
    </lineage>
</organism>
<evidence type="ECO:0000313" key="2">
    <source>
        <dbReference type="EMBL" id="KAK1442915.1"/>
    </source>
</evidence>
<accession>A0AAD8LSE6</accession>
<feature type="transmembrane region" description="Helical" evidence="1">
    <location>
        <begin position="77"/>
        <end position="95"/>
    </location>
</feature>
<keyword evidence="1" id="KW-0812">Transmembrane</keyword>
<comment type="caution">
    <text evidence="2">The sequence shown here is derived from an EMBL/GenBank/DDBJ whole genome shotgun (WGS) entry which is preliminary data.</text>
</comment>
<protein>
    <submittedName>
        <fullName evidence="2">Uncharacterized protein</fullName>
    </submittedName>
</protein>
<gene>
    <name evidence="2" type="ORF">BgAZ_304330</name>
</gene>
<reference evidence="2" key="1">
    <citation type="submission" date="2023-08" db="EMBL/GenBank/DDBJ databases">
        <title>Draft sequence of the Babesia gibsoni genome.</title>
        <authorList>
            <person name="Yamagishi J.Y."/>
            <person name="Xuan X.X."/>
        </authorList>
    </citation>
    <scope>NUCLEOTIDE SEQUENCE</scope>
    <source>
        <strain evidence="2">Azabu</strain>
    </source>
</reference>
<keyword evidence="3" id="KW-1185">Reference proteome</keyword>
<dbReference type="AlphaFoldDB" id="A0AAD8LSE6"/>
<evidence type="ECO:0000313" key="3">
    <source>
        <dbReference type="Proteomes" id="UP001230268"/>
    </source>
</evidence>
<evidence type="ECO:0000256" key="1">
    <source>
        <dbReference type="SAM" id="Phobius"/>
    </source>
</evidence>
<keyword evidence="1" id="KW-1133">Transmembrane helix</keyword>
<sequence>MLTRMSPFHYRGCIGVATPFRGVPSPVTSVMYQRSKSGWKLPTDGAVSRRFFGSYIESYYTTNHASTGFSTPLRKNFAFMVFIFQAVFTFGYLFHTNYYFTGKALPKPDGSTQLCSDSK</sequence>
<keyword evidence="1" id="KW-0472">Membrane</keyword>